<dbReference type="InterPro" id="IPR020004">
    <property type="entry name" value="UDP-GlcNAc_Epase"/>
</dbReference>
<evidence type="ECO:0000256" key="4">
    <source>
        <dbReference type="ARBA" id="ARBA00022553"/>
    </source>
</evidence>
<keyword evidence="5" id="KW-0808">Transferase</keyword>
<dbReference type="GO" id="GO:0006047">
    <property type="term" value="P:UDP-N-acetylglucosamine metabolic process"/>
    <property type="evidence" value="ECO:0007669"/>
    <property type="project" value="InterPro"/>
</dbReference>
<dbReference type="CDD" id="cd03786">
    <property type="entry name" value="GTB_UDP-GlcNAc_2-Epimerase"/>
    <property type="match status" value="1"/>
</dbReference>
<dbReference type="Pfam" id="PF00480">
    <property type="entry name" value="ROK"/>
    <property type="match status" value="1"/>
</dbReference>
<dbReference type="SUPFAM" id="SSF53756">
    <property type="entry name" value="UDP-Glycosyltransferase/glycogen phosphorylase"/>
    <property type="match status" value="1"/>
</dbReference>
<evidence type="ECO:0000256" key="19">
    <source>
        <dbReference type="ARBA" id="ARBA00066377"/>
    </source>
</evidence>
<evidence type="ECO:0000256" key="20">
    <source>
        <dbReference type="ARBA" id="ARBA00066960"/>
    </source>
</evidence>
<evidence type="ECO:0000256" key="21">
    <source>
        <dbReference type="ARBA" id="ARBA00071183"/>
    </source>
</evidence>
<keyword evidence="12" id="KW-0511">Multifunctional enzyme</keyword>
<comment type="similarity">
    <text evidence="16">In the N-terminal section; belongs to the UDP-N-acetylglucosamine 2-epimerase family.</text>
</comment>
<dbReference type="CDD" id="cd24060">
    <property type="entry name" value="ASKHA_NBD_ROK_GNE"/>
    <property type="match status" value="1"/>
</dbReference>
<evidence type="ECO:0000256" key="8">
    <source>
        <dbReference type="ARBA" id="ARBA00022777"/>
    </source>
</evidence>
<evidence type="ECO:0000256" key="7">
    <source>
        <dbReference type="ARBA" id="ARBA00022741"/>
    </source>
</evidence>
<comment type="subunit">
    <text evidence="18">Homodimer. Homotetramer. Homohexamer. The hexameric form exhibits both enzyme activities, whereas the dimeric form only catalyzes the phosphorylation of N-acyl-D-mannosamine.</text>
</comment>
<dbReference type="PANTHER" id="PTHR18964:SF149">
    <property type="entry name" value="BIFUNCTIONAL UDP-N-ACETYLGLUCOSAMINE 2-EPIMERASE_N-ACETYLMANNOSAMINE KINASE"/>
    <property type="match status" value="1"/>
</dbReference>
<feature type="binding site" evidence="24">
    <location>
        <position position="612"/>
    </location>
    <ligand>
        <name>Zn(2+)</name>
        <dbReference type="ChEBI" id="CHEBI:29105"/>
        <note>structural</note>
    </ligand>
</feature>
<gene>
    <name evidence="26" type="primary">LOC109090651</name>
</gene>
<dbReference type="EC" id="2.7.1.60" evidence="19"/>
<dbReference type="InterPro" id="IPR003331">
    <property type="entry name" value="UDP_GlcNAc_Epimerase_2_dom"/>
</dbReference>
<sequence length="753" mass="83193">IKYIHFTNPKFLNGSELYYLRTQQAQEKMERSEKRLNERLRVCVATCNRADYSKLAPIMFGIKSHPEIFDLEVVVLGSHLIDDYGNTFRMIKQDEFDIHAKLHTIVRGEDEAAMVESVGLALVKLPDVLQRLAPDILLVHGDRFDALALATAAALMNIRILHLEGGEVSGTIDDSIRHAISKLAHYHAVCTRSAERHLISMCEDHSHIILAGCPSYDKLLSAHQRDDYTDIIKSWLGDDVKEQSYIVALQHPVTTDIQNSIKIYELMLDALISFNKRTLILFPNIDAGSKEMVRVMRRKGIEQHPNFRAVKHVPFDQFIQLVSHAGCMIGNSSCGVREAGAFGTPVINLGTRQTGRETGENVLHVRDADTHNKIYHALELQFGKRYPCSKIYGDGNAVQRILKFMQSIDLSEPLQKKFCFPPVKECISQDIDHILETQSALAVDLGGTNLRVAIVCMKGKVVKKYMQLNPKMFEERIELMLTMCKQAMADAVHLNCRILGVGVSTGGRVNPQDGIVLHSTKLINEWSSVDIRTPISSALHLPVWVDNDGNCAALAERKFGHGKGVENFVTIITGTGIGGGIIQHNELIHGSTFCAAELGHIVVSLEGPECMCGSHGCIEAYSSGLALQREAKRLHDEDLLLVEGMSVNNKEQVNAIHLLNAARLGNSKAGSILHTAGTALGLGIVNILHMINPSLVVLSGVLAEHYENPVRQVISQRALLSAQGTKVMVSELEDPALLGAASMVLDYTTRRTY</sequence>
<keyword evidence="9" id="KW-0378">Hydrolase</keyword>
<dbReference type="Proteomes" id="UP000694700">
    <property type="component" value="Unplaced"/>
</dbReference>
<comment type="catalytic activity">
    <reaction evidence="14">
        <text>UDP-N-acetyl-alpha-D-glucosamine + H2O = aldehydo-N-acetyl-D-mannosamine + UDP + H(+)</text>
        <dbReference type="Rhea" id="RHEA:30683"/>
        <dbReference type="ChEBI" id="CHEBI:15377"/>
        <dbReference type="ChEBI" id="CHEBI:15378"/>
        <dbReference type="ChEBI" id="CHEBI:17122"/>
        <dbReference type="ChEBI" id="CHEBI:57705"/>
        <dbReference type="ChEBI" id="CHEBI:58223"/>
        <dbReference type="EC" id="3.2.1.183"/>
    </reaction>
    <physiologicalReaction direction="left-to-right" evidence="14">
        <dbReference type="Rhea" id="RHEA:30684"/>
    </physiologicalReaction>
</comment>
<keyword evidence="6" id="KW-0479">Metal-binding</keyword>
<dbReference type="GO" id="GO:0004553">
    <property type="term" value="F:hydrolase activity, hydrolyzing O-glycosyl compounds"/>
    <property type="evidence" value="ECO:0007669"/>
    <property type="project" value="InterPro"/>
</dbReference>
<dbReference type="GO" id="GO:0009384">
    <property type="term" value="F:N-acylmannosamine kinase activity"/>
    <property type="evidence" value="ECO:0007669"/>
    <property type="project" value="UniProtKB-EC"/>
</dbReference>
<evidence type="ECO:0000256" key="2">
    <source>
        <dbReference type="ARBA" id="ARBA00022490"/>
    </source>
</evidence>
<dbReference type="Ensembl" id="ENSCCRT00015058590.1">
    <property type="protein sequence ID" value="ENSCCRP00015056714.1"/>
    <property type="gene ID" value="ENSCCRG00015022953.1"/>
</dbReference>
<evidence type="ECO:0000256" key="22">
    <source>
        <dbReference type="ARBA" id="ARBA00081985"/>
    </source>
</evidence>
<organism evidence="26 27">
    <name type="scientific">Cyprinus carpio</name>
    <name type="common">Common carp</name>
    <dbReference type="NCBI Taxonomy" id="7962"/>
    <lineage>
        <taxon>Eukaryota</taxon>
        <taxon>Metazoa</taxon>
        <taxon>Chordata</taxon>
        <taxon>Craniata</taxon>
        <taxon>Vertebrata</taxon>
        <taxon>Euteleostomi</taxon>
        <taxon>Actinopterygii</taxon>
        <taxon>Neopterygii</taxon>
        <taxon>Teleostei</taxon>
        <taxon>Ostariophysi</taxon>
        <taxon>Cypriniformes</taxon>
        <taxon>Cyprinidae</taxon>
        <taxon>Cyprininae</taxon>
        <taxon>Cyprinus</taxon>
    </lineage>
</organism>
<feature type="active site" evidence="23">
    <location>
        <position position="548"/>
    </location>
</feature>
<dbReference type="FunFam" id="3.30.420.40:FF:000053">
    <property type="entry name" value="Bifunctional UDP-N-acetylglucosamine 2-epimerase/N-acetylmannosamine kinase"/>
    <property type="match status" value="1"/>
</dbReference>
<dbReference type="GO" id="GO:0008761">
    <property type="term" value="F:UDP-N-acetylglucosamine 2-epimerase activity"/>
    <property type="evidence" value="ECO:0007669"/>
    <property type="project" value="TreeGrafter"/>
</dbReference>
<evidence type="ECO:0000313" key="27">
    <source>
        <dbReference type="Proteomes" id="UP000694700"/>
    </source>
</evidence>
<evidence type="ECO:0000256" key="11">
    <source>
        <dbReference type="ARBA" id="ARBA00022840"/>
    </source>
</evidence>
<dbReference type="Gene3D" id="3.30.420.40">
    <property type="match status" value="2"/>
</dbReference>
<dbReference type="FunFam" id="3.40.50.2000:FF:000013">
    <property type="entry name" value="Bifunctional UDP-N-acetylglucosamine 2-epimerase/N-acetylmannosamine kinase"/>
    <property type="match status" value="1"/>
</dbReference>
<evidence type="ECO:0000256" key="14">
    <source>
        <dbReference type="ARBA" id="ARBA00050904"/>
    </source>
</evidence>
<evidence type="ECO:0000256" key="10">
    <source>
        <dbReference type="ARBA" id="ARBA00022833"/>
    </source>
</evidence>
<dbReference type="AlphaFoldDB" id="A0A8C1VUG1"/>
<keyword evidence="7" id="KW-0547">Nucleotide-binding</keyword>
<dbReference type="FunFam" id="3.30.420.40:FF:000060">
    <property type="entry name" value="Bifunctional UDP-N-acetylglucosamine 2-epimerase/N-acetylmannosamine kinase"/>
    <property type="match status" value="1"/>
</dbReference>
<dbReference type="PANTHER" id="PTHR18964">
    <property type="entry name" value="ROK (REPRESSOR, ORF, KINASE) FAMILY"/>
    <property type="match status" value="1"/>
</dbReference>
<dbReference type="InterPro" id="IPR043129">
    <property type="entry name" value="ATPase_NBD"/>
</dbReference>
<dbReference type="GO" id="GO:0046872">
    <property type="term" value="F:metal ion binding"/>
    <property type="evidence" value="ECO:0007669"/>
    <property type="project" value="UniProtKB-KW"/>
</dbReference>
<evidence type="ECO:0000259" key="25">
    <source>
        <dbReference type="Pfam" id="PF02350"/>
    </source>
</evidence>
<evidence type="ECO:0000256" key="6">
    <source>
        <dbReference type="ARBA" id="ARBA00022723"/>
    </source>
</evidence>
<feature type="domain" description="UDP-N-acetylglucosamine 2-epimerase" evidence="25">
    <location>
        <begin position="68"/>
        <end position="405"/>
    </location>
</feature>
<dbReference type="EC" id="3.2.1.183" evidence="20"/>
<reference evidence="26" key="1">
    <citation type="submission" date="2025-08" db="UniProtKB">
        <authorList>
            <consortium name="Ensembl"/>
        </authorList>
    </citation>
    <scope>IDENTIFICATION</scope>
</reference>
<dbReference type="FunFam" id="3.40.50.2000:FF:000015">
    <property type="entry name" value="Bifunctional UDP-N-acetylglucosamine 2-epimerase/N-acetylmannosamine kinase"/>
    <property type="match status" value="1"/>
</dbReference>
<comment type="catalytic activity">
    <reaction evidence="13">
        <text>an N-acyl-D-mannosamine + ATP = an N-acyl-D-mannosamine 6-phosphate + ADP + H(+)</text>
        <dbReference type="Rhea" id="RHEA:23832"/>
        <dbReference type="ChEBI" id="CHEBI:15378"/>
        <dbReference type="ChEBI" id="CHEBI:16062"/>
        <dbReference type="ChEBI" id="CHEBI:30616"/>
        <dbReference type="ChEBI" id="CHEBI:57666"/>
        <dbReference type="ChEBI" id="CHEBI:456216"/>
        <dbReference type="EC" id="2.7.1.60"/>
    </reaction>
    <physiologicalReaction direction="left-to-right" evidence="13">
        <dbReference type="Rhea" id="RHEA:23833"/>
    </physiologicalReaction>
</comment>
<protein>
    <recommendedName>
        <fullName evidence="21">Bifunctional UDP-N-acetylglucosamine 2-epimerase/N-acetylmannosamine kinase</fullName>
        <ecNumber evidence="19">2.7.1.60</ecNumber>
        <ecNumber evidence="20">3.2.1.183</ecNumber>
    </recommendedName>
    <alternativeName>
        <fullName evidence="22">UDP-GlcNAc-2-epimerase/ManAc kinase</fullName>
    </alternativeName>
</protein>
<evidence type="ECO:0000256" key="3">
    <source>
        <dbReference type="ARBA" id="ARBA00022533"/>
    </source>
</evidence>
<keyword evidence="10" id="KW-0862">Zinc</keyword>
<evidence type="ECO:0000256" key="9">
    <source>
        <dbReference type="ARBA" id="ARBA00022801"/>
    </source>
</evidence>
<evidence type="ECO:0000256" key="15">
    <source>
        <dbReference type="ARBA" id="ARBA00060599"/>
    </source>
</evidence>
<feature type="binding site" evidence="24">
    <location>
        <position position="610"/>
    </location>
    <ligand>
        <name>Zn(2+)</name>
        <dbReference type="ChEBI" id="CHEBI:29105"/>
        <note>structural</note>
    </ligand>
</feature>
<evidence type="ECO:0000256" key="23">
    <source>
        <dbReference type="PIRSR" id="PIRSR620004-1"/>
    </source>
</evidence>
<evidence type="ECO:0000256" key="12">
    <source>
        <dbReference type="ARBA" id="ARBA00023268"/>
    </source>
</evidence>
<evidence type="ECO:0000256" key="1">
    <source>
        <dbReference type="ARBA" id="ARBA00004514"/>
    </source>
</evidence>
<dbReference type="Pfam" id="PF02350">
    <property type="entry name" value="Epimerase_2"/>
    <property type="match status" value="1"/>
</dbReference>
<comment type="similarity">
    <text evidence="17">In the C-terminal section; belongs to the ROK (NagC/XylR) family.</text>
</comment>
<keyword evidence="11" id="KW-0067">ATP-binding</keyword>
<keyword evidence="2" id="KW-0963">Cytoplasm</keyword>
<evidence type="ECO:0000256" key="13">
    <source>
        <dbReference type="ARBA" id="ARBA00050864"/>
    </source>
</evidence>
<evidence type="ECO:0000256" key="5">
    <source>
        <dbReference type="ARBA" id="ARBA00022679"/>
    </source>
</evidence>
<dbReference type="PRINTS" id="PR00475">
    <property type="entry name" value="HEXOKINASE"/>
</dbReference>
<comment type="pathway">
    <text evidence="15">Amino-sugar metabolism; N-acetylneuraminate biosynthesis.</text>
</comment>
<dbReference type="GO" id="GO:0005829">
    <property type="term" value="C:cytosol"/>
    <property type="evidence" value="ECO:0007669"/>
    <property type="project" value="UniProtKB-SubCell"/>
</dbReference>
<evidence type="ECO:0000256" key="17">
    <source>
        <dbReference type="ARBA" id="ARBA00061321"/>
    </source>
</evidence>
<feature type="binding site" evidence="24">
    <location>
        <position position="617"/>
    </location>
    <ligand>
        <name>Zn(2+)</name>
        <dbReference type="ChEBI" id="CHEBI:29105"/>
        <note>structural</note>
    </ligand>
</feature>
<comment type="subcellular location">
    <subcellularLocation>
        <location evidence="1">Cytoplasm</location>
        <location evidence="1">Cytosol</location>
    </subcellularLocation>
</comment>
<dbReference type="InterPro" id="IPR000600">
    <property type="entry name" value="ROK"/>
</dbReference>
<evidence type="ECO:0000313" key="26">
    <source>
        <dbReference type="Ensembl" id="ENSCCRP00015056714.1"/>
    </source>
</evidence>
<dbReference type="GO" id="GO:0005524">
    <property type="term" value="F:ATP binding"/>
    <property type="evidence" value="ECO:0007669"/>
    <property type="project" value="UniProtKB-KW"/>
</dbReference>
<dbReference type="SUPFAM" id="SSF53067">
    <property type="entry name" value="Actin-like ATPase domain"/>
    <property type="match status" value="1"/>
</dbReference>
<keyword evidence="4" id="KW-0597">Phosphoprotein</keyword>
<keyword evidence="3" id="KW-0021">Allosteric enzyme</keyword>
<dbReference type="NCBIfam" id="TIGR03568">
    <property type="entry name" value="NeuC_NnaA"/>
    <property type="match status" value="1"/>
</dbReference>
<dbReference type="Gene3D" id="3.40.50.2000">
    <property type="entry name" value="Glycogen Phosphorylase B"/>
    <property type="match status" value="2"/>
</dbReference>
<name>A0A8C1VUG1_CYPCA</name>
<keyword evidence="8" id="KW-0418">Kinase</keyword>
<evidence type="ECO:0000256" key="24">
    <source>
        <dbReference type="PIRSR" id="PIRSR620004-3"/>
    </source>
</evidence>
<proteinExistence type="inferred from homology"/>
<feature type="binding site" evidence="24">
    <location>
        <position position="600"/>
    </location>
    <ligand>
        <name>Zn(2+)</name>
        <dbReference type="ChEBI" id="CHEBI:29105"/>
        <note>structural</note>
    </ligand>
</feature>
<accession>A0A8C1VUG1</accession>
<evidence type="ECO:0000256" key="18">
    <source>
        <dbReference type="ARBA" id="ARBA00064721"/>
    </source>
</evidence>
<evidence type="ECO:0000256" key="16">
    <source>
        <dbReference type="ARBA" id="ARBA00061189"/>
    </source>
</evidence>